<dbReference type="AlphaFoldDB" id="A0A1G7T6E0"/>
<evidence type="ECO:0000313" key="15">
    <source>
        <dbReference type="Proteomes" id="UP000199708"/>
    </source>
</evidence>
<dbReference type="InterPro" id="IPR002528">
    <property type="entry name" value="MATE_fam"/>
</dbReference>
<evidence type="ECO:0000256" key="6">
    <source>
        <dbReference type="ARBA" id="ARBA00022449"/>
    </source>
</evidence>
<feature type="transmembrane region" description="Helical" evidence="13">
    <location>
        <begin position="279"/>
        <end position="298"/>
    </location>
</feature>
<keyword evidence="11 13" id="KW-0472">Membrane</keyword>
<dbReference type="GO" id="GO:0042910">
    <property type="term" value="F:xenobiotic transmembrane transporter activity"/>
    <property type="evidence" value="ECO:0007669"/>
    <property type="project" value="InterPro"/>
</dbReference>
<accession>A0A1G7T6E0</accession>
<keyword evidence="6" id="KW-0050">Antiport</keyword>
<dbReference type="InterPro" id="IPR050222">
    <property type="entry name" value="MATE_MdtK"/>
</dbReference>
<keyword evidence="10" id="KW-0406">Ion transport</keyword>
<evidence type="ECO:0000256" key="11">
    <source>
        <dbReference type="ARBA" id="ARBA00023136"/>
    </source>
</evidence>
<evidence type="ECO:0000256" key="3">
    <source>
        <dbReference type="ARBA" id="ARBA00010199"/>
    </source>
</evidence>
<feature type="transmembrane region" description="Helical" evidence="13">
    <location>
        <begin position="81"/>
        <end position="102"/>
    </location>
</feature>
<keyword evidence="9 13" id="KW-1133">Transmembrane helix</keyword>
<evidence type="ECO:0000256" key="9">
    <source>
        <dbReference type="ARBA" id="ARBA00022989"/>
    </source>
</evidence>
<keyword evidence="7" id="KW-1003">Cell membrane</keyword>
<dbReference type="PANTHER" id="PTHR43298">
    <property type="entry name" value="MULTIDRUG RESISTANCE PROTEIN NORM-RELATED"/>
    <property type="match status" value="1"/>
</dbReference>
<evidence type="ECO:0000256" key="13">
    <source>
        <dbReference type="SAM" id="Phobius"/>
    </source>
</evidence>
<keyword evidence="15" id="KW-1185">Reference proteome</keyword>
<feature type="transmembrane region" description="Helical" evidence="13">
    <location>
        <begin position="414"/>
        <end position="435"/>
    </location>
</feature>
<dbReference type="GO" id="GO:0006811">
    <property type="term" value="P:monoatomic ion transport"/>
    <property type="evidence" value="ECO:0007669"/>
    <property type="project" value="UniProtKB-KW"/>
</dbReference>
<dbReference type="GO" id="GO:0015297">
    <property type="term" value="F:antiporter activity"/>
    <property type="evidence" value="ECO:0007669"/>
    <property type="project" value="UniProtKB-KW"/>
</dbReference>
<feature type="transmembrane region" description="Helical" evidence="13">
    <location>
        <begin position="356"/>
        <end position="376"/>
    </location>
</feature>
<keyword evidence="5" id="KW-0813">Transport</keyword>
<dbReference type="Proteomes" id="UP000199708">
    <property type="component" value="Unassembled WGS sequence"/>
</dbReference>
<dbReference type="STRING" id="120956.SAMN05421791_1057"/>
<dbReference type="RefSeq" id="WP_245694841.1">
    <property type="nucleotide sequence ID" value="NZ_FNCK01000005.1"/>
</dbReference>
<dbReference type="CDD" id="cd13138">
    <property type="entry name" value="MATE_yoeA_like"/>
    <property type="match status" value="1"/>
</dbReference>
<evidence type="ECO:0000256" key="10">
    <source>
        <dbReference type="ARBA" id="ARBA00023065"/>
    </source>
</evidence>
<evidence type="ECO:0000256" key="2">
    <source>
        <dbReference type="ARBA" id="ARBA00004651"/>
    </source>
</evidence>
<feature type="transmembrane region" description="Helical" evidence="13">
    <location>
        <begin position="153"/>
        <end position="173"/>
    </location>
</feature>
<feature type="transmembrane region" description="Helical" evidence="13">
    <location>
        <begin position="388"/>
        <end position="408"/>
    </location>
</feature>
<organism evidence="14 15">
    <name type="scientific">Facklamia miroungae</name>
    <dbReference type="NCBI Taxonomy" id="120956"/>
    <lineage>
        <taxon>Bacteria</taxon>
        <taxon>Bacillati</taxon>
        <taxon>Bacillota</taxon>
        <taxon>Bacilli</taxon>
        <taxon>Lactobacillales</taxon>
        <taxon>Aerococcaceae</taxon>
        <taxon>Facklamia</taxon>
    </lineage>
</organism>
<dbReference type="Pfam" id="PF01554">
    <property type="entry name" value="MatE"/>
    <property type="match status" value="2"/>
</dbReference>
<feature type="transmembrane region" description="Helical" evidence="13">
    <location>
        <begin position="233"/>
        <end position="259"/>
    </location>
</feature>
<name>A0A1G7T6E0_9LACT</name>
<protein>
    <recommendedName>
        <fullName evidence="4">Probable multidrug resistance protein NorM</fullName>
    </recommendedName>
    <alternativeName>
        <fullName evidence="12">Multidrug-efflux transporter</fullName>
    </alternativeName>
</protein>
<evidence type="ECO:0000256" key="4">
    <source>
        <dbReference type="ARBA" id="ARBA00020268"/>
    </source>
</evidence>
<dbReference type="NCBIfam" id="TIGR00797">
    <property type="entry name" value="matE"/>
    <property type="match status" value="1"/>
</dbReference>
<feature type="transmembrane region" description="Helical" evidence="13">
    <location>
        <begin position="49"/>
        <end position="69"/>
    </location>
</feature>
<evidence type="ECO:0000256" key="7">
    <source>
        <dbReference type="ARBA" id="ARBA00022475"/>
    </source>
</evidence>
<evidence type="ECO:0000256" key="5">
    <source>
        <dbReference type="ARBA" id="ARBA00022448"/>
    </source>
</evidence>
<comment type="subcellular location">
    <subcellularLocation>
        <location evidence="2">Cell membrane</location>
        <topology evidence="2">Multi-pass membrane protein</topology>
    </subcellularLocation>
</comment>
<feature type="transmembrane region" description="Helical" evidence="13">
    <location>
        <begin position="122"/>
        <end position="141"/>
    </location>
</feature>
<reference evidence="14 15" key="1">
    <citation type="submission" date="2016-10" db="EMBL/GenBank/DDBJ databases">
        <authorList>
            <person name="de Groot N.N."/>
        </authorList>
    </citation>
    <scope>NUCLEOTIDE SEQUENCE [LARGE SCALE GENOMIC DNA]</scope>
    <source>
        <strain evidence="14 15">ATCC BAA-466</strain>
    </source>
</reference>
<comment type="similarity">
    <text evidence="3">Belongs to the multi antimicrobial extrusion (MATE) (TC 2.A.66.1) family.</text>
</comment>
<dbReference type="EMBL" id="FNCK01000005">
    <property type="protein sequence ID" value="SDG30791.1"/>
    <property type="molecule type" value="Genomic_DNA"/>
</dbReference>
<evidence type="ECO:0000256" key="12">
    <source>
        <dbReference type="ARBA" id="ARBA00031636"/>
    </source>
</evidence>
<dbReference type="GO" id="GO:0005886">
    <property type="term" value="C:plasma membrane"/>
    <property type="evidence" value="ECO:0007669"/>
    <property type="project" value="UniProtKB-SubCell"/>
</dbReference>
<dbReference type="InterPro" id="IPR048279">
    <property type="entry name" value="MdtK-like"/>
</dbReference>
<comment type="function">
    <text evidence="1">Multidrug efflux pump.</text>
</comment>
<dbReference type="PIRSF" id="PIRSF006603">
    <property type="entry name" value="DinF"/>
    <property type="match status" value="1"/>
</dbReference>
<feature type="transmembrane region" description="Helical" evidence="13">
    <location>
        <begin position="185"/>
        <end position="212"/>
    </location>
</feature>
<sequence>MFKVILMISAPLMFNNLVRTFYTVADGLFLAQLSAEDFAASAFSWPLNFLFISLGMGIGVAATALLSNFLGSKQYNRVQTYVDNTLLLTLSIGIVLSVLGYLATPWMLTIMGGSGSFLEKAIVYFKISFIGLVFDFAFFTYQAILNAQGNTKTLTIISAISMMINIVLDPIFIYDQVPFVNISGLGWGIAGAAWATVISKIVLISMAIYVVNQQSRIQPQLRGIKFNWSTSQHIMKLAFPSFLGYGGSSLGFTVMNALITSYGTNTLAAFSMVNRISDIVMQPQMGVGMALTSIIGQNMGAKLYTRANQIFKRAIIFILLMSVISSLIIMLFQDPILSIFIKESADSDLWIQAKEYLAYTAFIIFFMGLFAAFNGFFQGCGQTKYSMLMSLGRLWFIRVPIVMYLRYFTDLGSSGIWISMLISNMLIVVWGFYIYRKKDWKSLVQMQMG</sequence>
<gene>
    <name evidence="14" type="ORF">SAMN05421791_1057</name>
</gene>
<evidence type="ECO:0000256" key="1">
    <source>
        <dbReference type="ARBA" id="ARBA00003408"/>
    </source>
</evidence>
<keyword evidence="8 13" id="KW-0812">Transmembrane</keyword>
<proteinExistence type="inferred from homology"/>
<evidence type="ECO:0000256" key="8">
    <source>
        <dbReference type="ARBA" id="ARBA00022692"/>
    </source>
</evidence>
<evidence type="ECO:0000313" key="14">
    <source>
        <dbReference type="EMBL" id="SDG30791.1"/>
    </source>
</evidence>
<feature type="transmembrane region" description="Helical" evidence="13">
    <location>
        <begin position="310"/>
        <end position="332"/>
    </location>
</feature>
<dbReference type="PANTHER" id="PTHR43298:SF2">
    <property type="entry name" value="FMN_FAD EXPORTER YEEO-RELATED"/>
    <property type="match status" value="1"/>
</dbReference>